<dbReference type="Pfam" id="PF04069">
    <property type="entry name" value="OpuAC"/>
    <property type="match status" value="2"/>
</dbReference>
<dbReference type="SUPFAM" id="SSF53850">
    <property type="entry name" value="Periplasmic binding protein-like II"/>
    <property type="match status" value="2"/>
</dbReference>
<feature type="domain" description="ABC-type glycine betaine transport system substrate-binding" evidence="7">
    <location>
        <begin position="49"/>
        <end position="192"/>
    </location>
</feature>
<reference evidence="8" key="1">
    <citation type="journal article" date="2014" name="Genome Announc.">
        <title>Draft Genome Sequences of Three Alkaliphilic Bacillus Strains, Bacillus wakoensis JCM 9140T, Bacillus akibai JCM 9157T, and Bacillus hemicellulosilyticus JCM 9152T.</title>
        <authorList>
            <person name="Yuki M."/>
            <person name="Oshima K."/>
            <person name="Suda W."/>
            <person name="Oshida Y."/>
            <person name="Kitamura K."/>
            <person name="Iida T."/>
            <person name="Hattori M."/>
            <person name="Ohkuma M."/>
        </authorList>
    </citation>
    <scope>NUCLEOTIDE SEQUENCE [LARGE SCALE GENOMIC DNA]</scope>
    <source>
        <strain evidence="8">JCM 9140</strain>
    </source>
</reference>
<dbReference type="EMBL" id="BAUT01000078">
    <property type="protein sequence ID" value="GAE28029.1"/>
    <property type="molecule type" value="Genomic_DNA"/>
</dbReference>
<feature type="compositionally biased region" description="Acidic residues" evidence="5">
    <location>
        <begin position="25"/>
        <end position="43"/>
    </location>
</feature>
<evidence type="ECO:0000313" key="9">
    <source>
        <dbReference type="Proteomes" id="UP000018890"/>
    </source>
</evidence>
<keyword evidence="9" id="KW-1185">Reference proteome</keyword>
<comment type="caution">
    <text evidence="8">The sequence shown here is derived from an EMBL/GenBank/DDBJ whole genome shotgun (WGS) entry which is preliminary data.</text>
</comment>
<name>W4Q9G7_9BACI</name>
<dbReference type="STRING" id="1236970.JCM9140_4216"/>
<evidence type="ECO:0000259" key="7">
    <source>
        <dbReference type="Pfam" id="PF04069"/>
    </source>
</evidence>
<comment type="subcellular location">
    <subcellularLocation>
        <location evidence="1">Cell membrane</location>
    </subcellularLocation>
</comment>
<dbReference type="InterPro" id="IPR007210">
    <property type="entry name" value="ABC_Gly_betaine_transp_sub-bd"/>
</dbReference>
<dbReference type="PROSITE" id="PS51257">
    <property type="entry name" value="PROKAR_LIPOPROTEIN"/>
    <property type="match status" value="1"/>
</dbReference>
<evidence type="ECO:0000256" key="2">
    <source>
        <dbReference type="ARBA" id="ARBA00022448"/>
    </source>
</evidence>
<dbReference type="PANTHER" id="PTHR47737:SF1">
    <property type="entry name" value="GLYCINE BETAINE_PROLINE BETAINE TRANSPORT SYSTEM PERMEASE PROTEIN PROW"/>
    <property type="match status" value="1"/>
</dbReference>
<feature type="chain" id="PRO_5039639007" evidence="6">
    <location>
        <begin position="23"/>
        <end position="313"/>
    </location>
</feature>
<keyword evidence="4" id="KW-0472">Membrane</keyword>
<keyword evidence="2" id="KW-0813">Transport</keyword>
<evidence type="ECO:0000256" key="1">
    <source>
        <dbReference type="ARBA" id="ARBA00004236"/>
    </source>
</evidence>
<keyword evidence="3" id="KW-1003">Cell membrane</keyword>
<proteinExistence type="predicted"/>
<dbReference type="Gene3D" id="3.10.105.10">
    <property type="entry name" value="Dipeptide-binding Protein, Domain 3"/>
    <property type="match status" value="1"/>
</dbReference>
<keyword evidence="6" id="KW-0732">Signal</keyword>
<dbReference type="GO" id="GO:0043190">
    <property type="term" value="C:ATP-binding cassette (ABC) transporter complex"/>
    <property type="evidence" value="ECO:0007669"/>
    <property type="project" value="InterPro"/>
</dbReference>
<dbReference type="PANTHER" id="PTHR47737">
    <property type="entry name" value="GLYCINE BETAINE/PROLINE BETAINE TRANSPORT SYSTEM PERMEASE PROTEIN PROW"/>
    <property type="match status" value="1"/>
</dbReference>
<accession>W4Q9G7</accession>
<dbReference type="RefSeq" id="WP_034750133.1">
    <property type="nucleotide sequence ID" value="NZ_BAUT01000078.1"/>
</dbReference>
<organism evidence="8 9">
    <name type="scientific">Halalkalibacter wakoensis JCM 9140</name>
    <dbReference type="NCBI Taxonomy" id="1236970"/>
    <lineage>
        <taxon>Bacteria</taxon>
        <taxon>Bacillati</taxon>
        <taxon>Bacillota</taxon>
        <taxon>Bacilli</taxon>
        <taxon>Bacillales</taxon>
        <taxon>Bacillaceae</taxon>
        <taxon>Halalkalibacter</taxon>
    </lineage>
</organism>
<evidence type="ECO:0000256" key="4">
    <source>
        <dbReference type="ARBA" id="ARBA00023136"/>
    </source>
</evidence>
<protein>
    <submittedName>
        <fullName evidence="8">Glycine betaine ABC transport system</fullName>
    </submittedName>
</protein>
<feature type="signal peptide" evidence="6">
    <location>
        <begin position="1"/>
        <end position="22"/>
    </location>
</feature>
<feature type="region of interest" description="Disordered" evidence="5">
    <location>
        <begin position="24"/>
        <end position="46"/>
    </location>
</feature>
<sequence>MLKKLLGLTTATALAFSLAACGGEEPAEDAPVDETEGTEEATEETATHVGEDVDFTIVGIDPGAGLMNITINQVLPDYGLEDDWNVIESSGAAMAASLASAYENEEPIIVTGWSPHWKFSDFDLKYLEDPLNLYGGAEDVHTIARLGLDEDHPNAYQVLDQFQWEPEHIEYVMALINEGTSPADAAEQFVEENADLVATWTEGVDSVEGDDFTFLYVAWDDVIASTNVIAHVLETVGYDVTLTQVDAGPMWAGVASGSGDATVGAWLPTTHADYYEQYDGDFIDLGSNLHGTALGLVVPTYMDIDSIEDLVVE</sequence>
<evidence type="ECO:0000256" key="3">
    <source>
        <dbReference type="ARBA" id="ARBA00022475"/>
    </source>
</evidence>
<dbReference type="GO" id="GO:0005275">
    <property type="term" value="F:amine transmembrane transporter activity"/>
    <property type="evidence" value="ECO:0007669"/>
    <property type="project" value="TreeGrafter"/>
</dbReference>
<evidence type="ECO:0000256" key="6">
    <source>
        <dbReference type="SAM" id="SignalP"/>
    </source>
</evidence>
<gene>
    <name evidence="8" type="ORF">JCM9140_4216</name>
</gene>
<dbReference type="GO" id="GO:0015226">
    <property type="term" value="F:carnitine transmembrane transporter activity"/>
    <property type="evidence" value="ECO:0007669"/>
    <property type="project" value="TreeGrafter"/>
</dbReference>
<dbReference type="OrthoDB" id="9787902at2"/>
<dbReference type="AlphaFoldDB" id="W4Q9G7"/>
<dbReference type="Proteomes" id="UP000018890">
    <property type="component" value="Unassembled WGS sequence"/>
</dbReference>
<dbReference type="GO" id="GO:0015871">
    <property type="term" value="P:choline transport"/>
    <property type="evidence" value="ECO:0007669"/>
    <property type="project" value="TreeGrafter"/>
</dbReference>
<feature type="domain" description="ABC-type glycine betaine transport system substrate-binding" evidence="7">
    <location>
        <begin position="216"/>
        <end position="310"/>
    </location>
</feature>
<dbReference type="GO" id="GO:0031460">
    <property type="term" value="P:glycine betaine transport"/>
    <property type="evidence" value="ECO:0007669"/>
    <property type="project" value="TreeGrafter"/>
</dbReference>
<evidence type="ECO:0000313" key="8">
    <source>
        <dbReference type="EMBL" id="GAE28029.1"/>
    </source>
</evidence>
<dbReference type="Gene3D" id="3.40.190.100">
    <property type="entry name" value="Glycine betaine-binding periplasmic protein, domain 2"/>
    <property type="match status" value="1"/>
</dbReference>
<evidence type="ECO:0000256" key="5">
    <source>
        <dbReference type="SAM" id="MobiDB-lite"/>
    </source>
</evidence>